<dbReference type="Gene3D" id="3.30.40.10">
    <property type="entry name" value="Zinc/RING finger domain, C3HC4 (zinc finger)"/>
    <property type="match status" value="1"/>
</dbReference>
<dbReference type="Pfam" id="PF04564">
    <property type="entry name" value="U-box"/>
    <property type="match status" value="1"/>
</dbReference>
<keyword evidence="6" id="KW-1185">Reference proteome</keyword>
<dbReference type="AlphaFoldDB" id="A0AAD8WR65"/>
<gene>
    <name evidence="5" type="ORF">QYE76_038730</name>
</gene>
<reference evidence="5" key="1">
    <citation type="submission" date="2023-07" db="EMBL/GenBank/DDBJ databases">
        <title>A chromosome-level genome assembly of Lolium multiflorum.</title>
        <authorList>
            <person name="Chen Y."/>
            <person name="Copetti D."/>
            <person name="Kolliker R."/>
            <person name="Studer B."/>
        </authorList>
    </citation>
    <scope>NUCLEOTIDE SEQUENCE</scope>
    <source>
        <strain evidence="5">02402/16</strain>
        <tissue evidence="5">Leaf</tissue>
    </source>
</reference>
<name>A0AAD8WR65_LOLMU</name>
<dbReference type="Proteomes" id="UP001231189">
    <property type="component" value="Unassembled WGS sequence"/>
</dbReference>
<evidence type="ECO:0000259" key="4">
    <source>
        <dbReference type="Pfam" id="PF04564"/>
    </source>
</evidence>
<feature type="compositionally biased region" description="Basic residues" evidence="3">
    <location>
        <begin position="78"/>
        <end position="93"/>
    </location>
</feature>
<evidence type="ECO:0000256" key="1">
    <source>
        <dbReference type="ARBA" id="ARBA00004906"/>
    </source>
</evidence>
<dbReference type="GO" id="GO:0016567">
    <property type="term" value="P:protein ubiquitination"/>
    <property type="evidence" value="ECO:0007669"/>
    <property type="project" value="InterPro"/>
</dbReference>
<evidence type="ECO:0000313" key="6">
    <source>
        <dbReference type="Proteomes" id="UP001231189"/>
    </source>
</evidence>
<dbReference type="EMBL" id="JAUUTY010000002">
    <property type="protein sequence ID" value="KAK1677882.1"/>
    <property type="molecule type" value="Genomic_DNA"/>
</dbReference>
<keyword evidence="2" id="KW-0808">Transferase</keyword>
<comment type="caution">
    <text evidence="5">The sequence shown here is derived from an EMBL/GenBank/DDBJ whole genome shotgun (WGS) entry which is preliminary data.</text>
</comment>
<evidence type="ECO:0000256" key="2">
    <source>
        <dbReference type="ARBA" id="ARBA00022679"/>
    </source>
</evidence>
<dbReference type="InterPro" id="IPR003613">
    <property type="entry name" value="Ubox_domain"/>
</dbReference>
<accession>A0AAD8WR65</accession>
<proteinExistence type="predicted"/>
<feature type="region of interest" description="Disordered" evidence="3">
    <location>
        <begin position="75"/>
        <end position="100"/>
    </location>
</feature>
<evidence type="ECO:0000256" key="3">
    <source>
        <dbReference type="SAM" id="MobiDB-lite"/>
    </source>
</evidence>
<comment type="pathway">
    <text evidence="1">Protein modification; protein ubiquitination.</text>
</comment>
<protein>
    <recommendedName>
        <fullName evidence="4">U-box domain-containing protein</fullName>
    </recommendedName>
</protein>
<dbReference type="GO" id="GO:0004842">
    <property type="term" value="F:ubiquitin-protein transferase activity"/>
    <property type="evidence" value="ECO:0007669"/>
    <property type="project" value="InterPro"/>
</dbReference>
<organism evidence="5 6">
    <name type="scientific">Lolium multiflorum</name>
    <name type="common">Italian ryegrass</name>
    <name type="synonym">Lolium perenne subsp. multiflorum</name>
    <dbReference type="NCBI Taxonomy" id="4521"/>
    <lineage>
        <taxon>Eukaryota</taxon>
        <taxon>Viridiplantae</taxon>
        <taxon>Streptophyta</taxon>
        <taxon>Embryophyta</taxon>
        <taxon>Tracheophyta</taxon>
        <taxon>Spermatophyta</taxon>
        <taxon>Magnoliopsida</taxon>
        <taxon>Liliopsida</taxon>
        <taxon>Poales</taxon>
        <taxon>Poaceae</taxon>
        <taxon>BOP clade</taxon>
        <taxon>Pooideae</taxon>
        <taxon>Poodae</taxon>
        <taxon>Poeae</taxon>
        <taxon>Poeae Chloroplast Group 2 (Poeae type)</taxon>
        <taxon>Loliodinae</taxon>
        <taxon>Loliinae</taxon>
        <taxon>Lolium</taxon>
    </lineage>
</organism>
<feature type="domain" description="U-box" evidence="4">
    <location>
        <begin position="10"/>
        <end position="33"/>
    </location>
</feature>
<dbReference type="SUPFAM" id="SSF57850">
    <property type="entry name" value="RING/U-box"/>
    <property type="match status" value="1"/>
</dbReference>
<dbReference type="InterPro" id="IPR013083">
    <property type="entry name" value="Znf_RING/FYVE/PHD"/>
</dbReference>
<evidence type="ECO:0000313" key="5">
    <source>
        <dbReference type="EMBL" id="KAK1677882.1"/>
    </source>
</evidence>
<sequence>MGTREALVSQQFLCPVSSEFMRDPVILASGKIMFPPLRFRFLLPSLLRNLGNMCNLELHKGRIHGGVTLIGASETRRKMGHHRGQRRNTHKKALNFSSDD</sequence>